<comment type="caution">
    <text evidence="9">The sequence shown here is derived from an EMBL/GenBank/DDBJ whole genome shotgun (WGS) entry which is preliminary data.</text>
</comment>
<feature type="region of interest" description="Disordered" evidence="7">
    <location>
        <begin position="737"/>
        <end position="770"/>
    </location>
</feature>
<feature type="region of interest" description="Disordered" evidence="7">
    <location>
        <begin position="825"/>
        <end position="878"/>
    </location>
</feature>
<feature type="compositionally biased region" description="Basic and acidic residues" evidence="7">
    <location>
        <begin position="647"/>
        <end position="659"/>
    </location>
</feature>
<dbReference type="Pfam" id="PF14637">
    <property type="entry name" value="FNIP_M"/>
    <property type="match status" value="1"/>
</dbReference>
<dbReference type="PROSITE" id="PS51836">
    <property type="entry name" value="DENN_FNIP12"/>
    <property type="match status" value="1"/>
</dbReference>
<organism evidence="9">
    <name type="scientific">Tetraodon nigroviridis</name>
    <name type="common">Spotted green pufferfish</name>
    <name type="synonym">Chelonodon nigroviridis</name>
    <dbReference type="NCBI Taxonomy" id="99883"/>
    <lineage>
        <taxon>Eukaryota</taxon>
        <taxon>Metazoa</taxon>
        <taxon>Chordata</taxon>
        <taxon>Craniata</taxon>
        <taxon>Vertebrata</taxon>
        <taxon>Euteleostomi</taxon>
        <taxon>Actinopterygii</taxon>
        <taxon>Neopterygii</taxon>
        <taxon>Teleostei</taxon>
        <taxon>Neoteleostei</taxon>
        <taxon>Acanthomorphata</taxon>
        <taxon>Eupercaria</taxon>
        <taxon>Tetraodontiformes</taxon>
        <taxon>Tetradontoidea</taxon>
        <taxon>Tetraodontidae</taxon>
        <taxon>Tetraodon</taxon>
    </lineage>
</organism>
<feature type="compositionally biased region" description="Basic and acidic residues" evidence="7">
    <location>
        <begin position="666"/>
        <end position="681"/>
    </location>
</feature>
<feature type="domain" description="UDENN FNIP1/2-type" evidence="8">
    <location>
        <begin position="7"/>
        <end position="1070"/>
    </location>
</feature>
<dbReference type="AlphaFoldDB" id="Q4RS45"/>
<feature type="region of interest" description="Disordered" evidence="7">
    <location>
        <begin position="417"/>
        <end position="514"/>
    </location>
</feature>
<feature type="region of interest" description="Disordered" evidence="7">
    <location>
        <begin position="637"/>
        <end position="700"/>
    </location>
</feature>
<evidence type="ECO:0000256" key="5">
    <source>
        <dbReference type="ARBA" id="ARBA00023136"/>
    </source>
</evidence>
<dbReference type="GO" id="GO:0042030">
    <property type="term" value="F:ATPase inhibitor activity"/>
    <property type="evidence" value="ECO:0007669"/>
    <property type="project" value="TreeGrafter"/>
</dbReference>
<dbReference type="PRINTS" id="PR02073">
    <property type="entry name" value="FOLLICULNIP1"/>
</dbReference>
<dbReference type="Pfam" id="PF14638">
    <property type="entry name" value="FNIP_C"/>
    <property type="match status" value="1"/>
</dbReference>
<feature type="compositionally biased region" description="Basic and acidic residues" evidence="7">
    <location>
        <begin position="451"/>
        <end position="461"/>
    </location>
</feature>
<feature type="compositionally biased region" description="Polar residues" evidence="7">
    <location>
        <begin position="437"/>
        <end position="449"/>
    </location>
</feature>
<dbReference type="PANTHER" id="PTHR21634:SF12">
    <property type="entry name" value="FOLLICULIN-INTERACTING PROTEIN 1"/>
    <property type="match status" value="1"/>
</dbReference>
<dbReference type="OrthoDB" id="10051712at2759"/>
<dbReference type="PANTHER" id="PTHR21634">
    <property type="entry name" value="RE13835P"/>
    <property type="match status" value="1"/>
</dbReference>
<dbReference type="GO" id="GO:0051087">
    <property type="term" value="F:protein-folding chaperone binding"/>
    <property type="evidence" value="ECO:0007669"/>
    <property type="project" value="TreeGrafter"/>
</dbReference>
<feature type="compositionally biased region" description="Polar residues" evidence="7">
    <location>
        <begin position="477"/>
        <end position="495"/>
    </location>
</feature>
<feature type="compositionally biased region" description="Polar residues" evidence="7">
    <location>
        <begin position="573"/>
        <end position="583"/>
    </location>
</feature>
<keyword evidence="4" id="KW-0963">Cytoplasm</keyword>
<accession>Q4RS45</accession>
<evidence type="ECO:0000256" key="6">
    <source>
        <dbReference type="ARBA" id="ARBA00023228"/>
    </source>
</evidence>
<evidence type="ECO:0000256" key="3">
    <source>
        <dbReference type="ARBA" id="ARBA00007541"/>
    </source>
</evidence>
<dbReference type="Pfam" id="PF14636">
    <property type="entry name" value="FNIP_N"/>
    <property type="match status" value="1"/>
</dbReference>
<feature type="region of interest" description="Disordered" evidence="7">
    <location>
        <begin position="1076"/>
        <end position="1125"/>
    </location>
</feature>
<dbReference type="InterPro" id="IPR028086">
    <property type="entry name" value="FNIP_C_dom"/>
</dbReference>
<proteinExistence type="inferred from homology"/>
<protein>
    <submittedName>
        <fullName evidence="9">(spotted green pufferfish) hypothetical protein</fullName>
    </submittedName>
</protein>
<dbReference type="InterPro" id="IPR026156">
    <property type="entry name" value="FNIP_fam"/>
</dbReference>
<evidence type="ECO:0000259" key="8">
    <source>
        <dbReference type="PROSITE" id="PS51836"/>
    </source>
</evidence>
<dbReference type="InterPro" id="IPR037545">
    <property type="entry name" value="DENN_FNIP1/2"/>
</dbReference>
<dbReference type="InterPro" id="IPR028084">
    <property type="entry name" value="FNIP_N_dom"/>
</dbReference>
<evidence type="ECO:0000256" key="4">
    <source>
        <dbReference type="ARBA" id="ARBA00022490"/>
    </source>
</evidence>
<feature type="non-terminal residue" evidence="9">
    <location>
        <position position="1"/>
    </location>
</feature>
<dbReference type="GO" id="GO:0005765">
    <property type="term" value="C:lysosomal membrane"/>
    <property type="evidence" value="ECO:0007669"/>
    <property type="project" value="UniProtKB-SubCell"/>
</dbReference>
<feature type="compositionally biased region" description="Basic residues" evidence="7">
    <location>
        <begin position="1091"/>
        <end position="1101"/>
    </location>
</feature>
<evidence type="ECO:0000256" key="1">
    <source>
        <dbReference type="ARBA" id="ARBA00004496"/>
    </source>
</evidence>
<comment type="subcellular location">
    <subcellularLocation>
        <location evidence="1">Cytoplasm</location>
    </subcellularLocation>
    <subcellularLocation>
        <location evidence="2">Lysosome membrane</location>
    </subcellularLocation>
</comment>
<evidence type="ECO:0000256" key="2">
    <source>
        <dbReference type="ARBA" id="ARBA00004656"/>
    </source>
</evidence>
<dbReference type="InterPro" id="IPR028085">
    <property type="entry name" value="FNIP_mid_dom"/>
</dbReference>
<keyword evidence="5" id="KW-0472">Membrane</keyword>
<sequence>SWPVPQLEPSQIRLIVYQDCERRGRNVLFDSSTMKRGPEETPVPATVTLWTCRDEGFTMRGTVASPGQLPEQGCSTDLESVIDSACVASLSSLLITPLPSPGSSLTGSCASSYQRRWLRSQTTSLENGVFPRWSVEESFNMSDESAGPSLGVARKKKIAIGVIFMLSPNSQENSRFQDFFFSHFPLFESHMNKLKSAIEQAMKMSRRSAEASQRALAYNRMVDGLNEFRMTICNLYTMPRVAEPVWLTMMSGTLEKNQLCGHFMRELSLLMEQASKNQLTVLTNHLAWVPTVMPNGQPPIKIFLEKHSSQSVDMLAKTHPYNPLWAQLGDLYGSIGSPVRLSRTVVVGRRQELVQRLLYVLTYFIRCSELLETHMLDSAEDEAIVMPGSLITTSLRKGEVEESDYVLVTVHKPSGDYLSQGATSQEHQIGPEDSSYRSDNSLQSSTYTDTEVEHSADKTPREDEEEEDEEEDSSESQGSRSSVLQTTHSQENNVGRTAEEGEPGELYRESTNPLSTQARLETVLCVGSASREKVCVLDTETKNDFPPAPTTLITPPTPGAAESKNGGAEAGIETSSGSQLGRALSSRTLGISLEKKPPDKSAVAAVPVPVLLGTSTTGPMALTLAEEEPATKVTFLIGASMSPESDTESRRRNVEEEFKKHKKQLKDKLHLSLHQKGELDLKSSNSSASEDQSKQTKGAPALLRVSSKMPAWNPNCVEHFDEYFSVENPVEIRTIDDVDKQPENHGAGGPNDPRDPSGVTQLAGVGDHSLQGAGRSQVLDFCLGPASVDAGPRPEGRCRCGSTELSDSCCCQKCSEEHHGGLLLSLSVPQDGSSSSSSSSDKGDQKPKALPINDWEIPRNESSDSALGDSETEEGEDWQEEVLVPFPGAKLVENYSKPSVANFGRSLFGGYCHTYVPDFVLHGMPSDDKLRQNLTAELTHAVQHPVLDEPIAEAVCIIADTEKWTVQVASSQRRATEANKLGKEVLVSSLVSNLLQSTHQLYKLNLSPNFCIMHLEDRLQEIYFKSKMLAEYLKGQTRVHVKELGMVLGFGKQLGGRRGCECITLEPSEMIVVDNGSEGDDSFLQREGSQRRSRRRFRRINPRGERELITDSQEPSGYTTVRGTP</sequence>
<reference evidence="9" key="2">
    <citation type="submission" date="2004-02" db="EMBL/GenBank/DDBJ databases">
        <authorList>
            <consortium name="Genoscope"/>
            <consortium name="Whitehead Institute Centre for Genome Research"/>
        </authorList>
    </citation>
    <scope>NUCLEOTIDE SEQUENCE</scope>
</reference>
<name>Q4RS45_TETNG</name>
<keyword evidence="6" id="KW-0458">Lysosome</keyword>
<dbReference type="KEGG" id="tng:GSTEN00029873G001"/>
<feature type="compositionally biased region" description="Acidic residues" evidence="7">
    <location>
        <begin position="462"/>
        <end position="474"/>
    </location>
</feature>
<evidence type="ECO:0000313" key="9">
    <source>
        <dbReference type="EMBL" id="CAG08787.1"/>
    </source>
</evidence>
<gene>
    <name evidence="9" type="ORF">GSTENG00029873001</name>
</gene>
<dbReference type="EMBL" id="CAAE01015001">
    <property type="protein sequence ID" value="CAG08787.1"/>
    <property type="molecule type" value="Genomic_DNA"/>
</dbReference>
<feature type="region of interest" description="Disordered" evidence="7">
    <location>
        <begin position="541"/>
        <end position="583"/>
    </location>
</feature>
<feature type="compositionally biased region" description="Polar residues" evidence="7">
    <location>
        <begin position="1110"/>
        <end position="1125"/>
    </location>
</feature>
<reference evidence="9" key="1">
    <citation type="journal article" date="2004" name="Nature">
        <title>Genome duplication in the teleost fish Tetraodon nigroviridis reveals the early vertebrate proto-karyotype.</title>
        <authorList>
            <person name="Jaillon O."/>
            <person name="Aury J.-M."/>
            <person name="Brunet F."/>
            <person name="Petit J.-L."/>
            <person name="Stange-Thomann N."/>
            <person name="Mauceli E."/>
            <person name="Bouneau L."/>
            <person name="Fischer C."/>
            <person name="Ozouf-Costaz C."/>
            <person name="Bernot A."/>
            <person name="Nicaud S."/>
            <person name="Jaffe D."/>
            <person name="Fisher S."/>
            <person name="Lutfalla G."/>
            <person name="Dossat C."/>
            <person name="Segurens B."/>
            <person name="Dasilva C."/>
            <person name="Salanoubat M."/>
            <person name="Levy M."/>
            <person name="Boudet N."/>
            <person name="Castellano S."/>
            <person name="Anthouard V."/>
            <person name="Jubin C."/>
            <person name="Castelli V."/>
            <person name="Katinka M."/>
            <person name="Vacherie B."/>
            <person name="Biemont C."/>
            <person name="Skalli Z."/>
            <person name="Cattolico L."/>
            <person name="Poulain J."/>
            <person name="De Berardinis V."/>
            <person name="Cruaud C."/>
            <person name="Duprat S."/>
            <person name="Brottier P."/>
            <person name="Coutanceau J.-P."/>
            <person name="Gouzy J."/>
            <person name="Parra G."/>
            <person name="Lardier G."/>
            <person name="Chapple C."/>
            <person name="McKernan K.J."/>
            <person name="McEwan P."/>
            <person name="Bosak S."/>
            <person name="Kellis M."/>
            <person name="Volff J.-N."/>
            <person name="Guigo R."/>
            <person name="Zody M.C."/>
            <person name="Mesirov J."/>
            <person name="Lindblad-Toh K."/>
            <person name="Birren B."/>
            <person name="Nusbaum C."/>
            <person name="Kahn D."/>
            <person name="Robinson-Rechavi M."/>
            <person name="Laudet V."/>
            <person name="Schachter V."/>
            <person name="Quetier F."/>
            <person name="Saurin W."/>
            <person name="Scarpelli C."/>
            <person name="Wincker P."/>
            <person name="Lander E.S."/>
            <person name="Weissenbach J."/>
            <person name="Roest Crollius H."/>
        </authorList>
    </citation>
    <scope>NUCLEOTIDE SEQUENCE [LARGE SCALE GENOMIC DNA]</scope>
</reference>
<comment type="similarity">
    <text evidence="3">Belongs to the FNIP family.</text>
</comment>
<evidence type="ECO:0000256" key="7">
    <source>
        <dbReference type="SAM" id="MobiDB-lite"/>
    </source>
</evidence>